<reference evidence="1 2" key="1">
    <citation type="submission" date="2021-06" db="EMBL/GenBank/DDBJ databases">
        <title>Caerostris extrusa draft genome.</title>
        <authorList>
            <person name="Kono N."/>
            <person name="Arakawa K."/>
        </authorList>
    </citation>
    <scope>NUCLEOTIDE SEQUENCE [LARGE SCALE GENOMIC DNA]</scope>
</reference>
<organism evidence="1 2">
    <name type="scientific">Caerostris extrusa</name>
    <name type="common">Bark spider</name>
    <name type="synonym">Caerostris bankana</name>
    <dbReference type="NCBI Taxonomy" id="172846"/>
    <lineage>
        <taxon>Eukaryota</taxon>
        <taxon>Metazoa</taxon>
        <taxon>Ecdysozoa</taxon>
        <taxon>Arthropoda</taxon>
        <taxon>Chelicerata</taxon>
        <taxon>Arachnida</taxon>
        <taxon>Araneae</taxon>
        <taxon>Araneomorphae</taxon>
        <taxon>Entelegynae</taxon>
        <taxon>Araneoidea</taxon>
        <taxon>Araneidae</taxon>
        <taxon>Caerostris</taxon>
    </lineage>
</organism>
<sequence length="92" mass="10058">MELRFSGAARVDAILQPRTNFEILFSNIFGRYFSSSSSLRNFENVVSSLVLALLCSASISTTSEMTEPPSEPCPKDCVCSGNQMPYVLTVPT</sequence>
<protein>
    <submittedName>
        <fullName evidence="1">Uncharacterized protein</fullName>
    </submittedName>
</protein>
<evidence type="ECO:0000313" key="1">
    <source>
        <dbReference type="EMBL" id="GIX82602.1"/>
    </source>
</evidence>
<keyword evidence="2" id="KW-1185">Reference proteome</keyword>
<accession>A0AAV4NH12</accession>
<evidence type="ECO:0000313" key="2">
    <source>
        <dbReference type="Proteomes" id="UP001054945"/>
    </source>
</evidence>
<comment type="caution">
    <text evidence="1">The sequence shown here is derived from an EMBL/GenBank/DDBJ whole genome shotgun (WGS) entry which is preliminary data.</text>
</comment>
<gene>
    <name evidence="1" type="ORF">CEXT_363001</name>
</gene>
<dbReference type="AlphaFoldDB" id="A0AAV4NH12"/>
<name>A0AAV4NH12_CAEEX</name>
<dbReference type="Proteomes" id="UP001054945">
    <property type="component" value="Unassembled WGS sequence"/>
</dbReference>
<proteinExistence type="predicted"/>
<dbReference type="EMBL" id="BPLR01003255">
    <property type="protein sequence ID" value="GIX82602.1"/>
    <property type="molecule type" value="Genomic_DNA"/>
</dbReference>